<sequence length="47" mass="5483">MLFLLFYHVHLCVPLCMFEGSLCFSCGFLEFPYYVGHVTSFQEVEVV</sequence>
<proteinExistence type="predicted"/>
<organism evidence="1">
    <name type="scientific">Arundo donax</name>
    <name type="common">Giant reed</name>
    <name type="synonym">Donax arundinaceus</name>
    <dbReference type="NCBI Taxonomy" id="35708"/>
    <lineage>
        <taxon>Eukaryota</taxon>
        <taxon>Viridiplantae</taxon>
        <taxon>Streptophyta</taxon>
        <taxon>Embryophyta</taxon>
        <taxon>Tracheophyta</taxon>
        <taxon>Spermatophyta</taxon>
        <taxon>Magnoliopsida</taxon>
        <taxon>Liliopsida</taxon>
        <taxon>Poales</taxon>
        <taxon>Poaceae</taxon>
        <taxon>PACMAD clade</taxon>
        <taxon>Arundinoideae</taxon>
        <taxon>Arundineae</taxon>
        <taxon>Arundo</taxon>
    </lineage>
</organism>
<evidence type="ECO:0000313" key="1">
    <source>
        <dbReference type="EMBL" id="JAD17828.1"/>
    </source>
</evidence>
<protein>
    <submittedName>
        <fullName evidence="1">Uncharacterized protein</fullName>
    </submittedName>
</protein>
<name>A0A0A9TFB7_ARUDO</name>
<reference evidence="1" key="1">
    <citation type="submission" date="2014-09" db="EMBL/GenBank/DDBJ databases">
        <authorList>
            <person name="Magalhaes I.L.F."/>
            <person name="Oliveira U."/>
            <person name="Santos F.R."/>
            <person name="Vidigal T.H.D.A."/>
            <person name="Brescovit A.D."/>
            <person name="Santos A.J."/>
        </authorList>
    </citation>
    <scope>NUCLEOTIDE SEQUENCE</scope>
    <source>
        <tissue evidence="1">Shoot tissue taken approximately 20 cm above the soil surface</tissue>
    </source>
</reference>
<reference evidence="1" key="2">
    <citation type="journal article" date="2015" name="Data Brief">
        <title>Shoot transcriptome of the giant reed, Arundo donax.</title>
        <authorList>
            <person name="Barrero R.A."/>
            <person name="Guerrero F.D."/>
            <person name="Moolhuijzen P."/>
            <person name="Goolsby J.A."/>
            <person name="Tidwell J."/>
            <person name="Bellgard S.E."/>
            <person name="Bellgard M.I."/>
        </authorList>
    </citation>
    <scope>NUCLEOTIDE SEQUENCE</scope>
    <source>
        <tissue evidence="1">Shoot tissue taken approximately 20 cm above the soil surface</tissue>
    </source>
</reference>
<dbReference type="AlphaFoldDB" id="A0A0A9TFB7"/>
<dbReference type="EMBL" id="GBRH01280067">
    <property type="protein sequence ID" value="JAD17828.1"/>
    <property type="molecule type" value="Transcribed_RNA"/>
</dbReference>
<accession>A0A0A9TFB7</accession>